<evidence type="ECO:0000256" key="6">
    <source>
        <dbReference type="ARBA" id="ARBA00022605"/>
    </source>
</evidence>
<protein>
    <recommendedName>
        <fullName evidence="5">1-(5-phosphoribosyl)-5-[(5-phosphoribosylamino)methylideneamino] imidazole-4-carboxamide isomerase</fullName>
        <ecNumber evidence="4">5.3.1.16</ecNumber>
    </recommendedName>
    <alternativeName>
        <fullName evidence="10">5-proFAR isomerase</fullName>
    </alternativeName>
    <alternativeName>
        <fullName evidence="9">Phosphoribosylformimino-5-aminoimidazole carboxamide ribotide isomerase</fullName>
    </alternativeName>
</protein>
<dbReference type="InterPro" id="IPR006062">
    <property type="entry name" value="His_biosynth"/>
</dbReference>
<dbReference type="InterPro" id="IPR011858">
    <property type="entry name" value="His6/HISN3"/>
</dbReference>
<evidence type="ECO:0000256" key="3">
    <source>
        <dbReference type="ARBA" id="ARBA00009667"/>
    </source>
</evidence>
<comment type="catalytic activity">
    <reaction evidence="1">
        <text>1-(5-phospho-beta-D-ribosyl)-5-[(5-phospho-beta-D-ribosylamino)methylideneamino]imidazole-4-carboxamide = 5-[(5-phospho-1-deoxy-D-ribulos-1-ylimino)methylamino]-1-(5-phospho-beta-D-ribosyl)imidazole-4-carboxamide</text>
        <dbReference type="Rhea" id="RHEA:15469"/>
        <dbReference type="ChEBI" id="CHEBI:58435"/>
        <dbReference type="ChEBI" id="CHEBI:58525"/>
        <dbReference type="EC" id="5.3.1.16"/>
    </reaction>
</comment>
<keyword evidence="6 11" id="KW-0028">Amino-acid biosynthesis</keyword>
<dbReference type="EC" id="5.3.1.16" evidence="4"/>
<evidence type="ECO:0000256" key="10">
    <source>
        <dbReference type="ARBA" id="ARBA00031376"/>
    </source>
</evidence>
<dbReference type="GO" id="GO:0000162">
    <property type="term" value="P:L-tryptophan biosynthetic process"/>
    <property type="evidence" value="ECO:0007669"/>
    <property type="project" value="TreeGrafter"/>
</dbReference>
<organism evidence="12 13">
    <name type="scientific">Trametes cubensis</name>
    <dbReference type="NCBI Taxonomy" id="1111947"/>
    <lineage>
        <taxon>Eukaryota</taxon>
        <taxon>Fungi</taxon>
        <taxon>Dikarya</taxon>
        <taxon>Basidiomycota</taxon>
        <taxon>Agaricomycotina</taxon>
        <taxon>Agaricomycetes</taxon>
        <taxon>Polyporales</taxon>
        <taxon>Polyporaceae</taxon>
        <taxon>Trametes</taxon>
    </lineage>
</organism>
<dbReference type="GO" id="GO:0005737">
    <property type="term" value="C:cytoplasm"/>
    <property type="evidence" value="ECO:0007669"/>
    <property type="project" value="TreeGrafter"/>
</dbReference>
<evidence type="ECO:0000256" key="1">
    <source>
        <dbReference type="ARBA" id="ARBA00000901"/>
    </source>
</evidence>
<evidence type="ECO:0000256" key="9">
    <source>
        <dbReference type="ARBA" id="ARBA00030547"/>
    </source>
</evidence>
<dbReference type="GO" id="GO:0003949">
    <property type="term" value="F:1-(5-phosphoribosyl)-5-[(5-phosphoribosylamino)methylideneamino]imidazole-4-carboxamide isomerase activity"/>
    <property type="evidence" value="ECO:0007669"/>
    <property type="project" value="UniProtKB-EC"/>
</dbReference>
<dbReference type="InterPro" id="IPR044524">
    <property type="entry name" value="Isoase_HisA-like"/>
</dbReference>
<keyword evidence="7 11" id="KW-0368">Histidine biosynthesis</keyword>
<evidence type="ECO:0000313" key="13">
    <source>
        <dbReference type="Proteomes" id="UP001215151"/>
    </source>
</evidence>
<evidence type="ECO:0000256" key="2">
    <source>
        <dbReference type="ARBA" id="ARBA00005133"/>
    </source>
</evidence>
<dbReference type="Proteomes" id="UP001215151">
    <property type="component" value="Unassembled WGS sequence"/>
</dbReference>
<evidence type="ECO:0000256" key="8">
    <source>
        <dbReference type="ARBA" id="ARBA00023235"/>
    </source>
</evidence>
<evidence type="ECO:0000256" key="5">
    <source>
        <dbReference type="ARBA" id="ARBA00018464"/>
    </source>
</evidence>
<evidence type="ECO:0000313" key="12">
    <source>
        <dbReference type="EMBL" id="KAJ8481738.1"/>
    </source>
</evidence>
<name>A0AAD7TTA0_9APHY</name>
<comment type="similarity">
    <text evidence="3 11">Belongs to the HisA/HisF family.</text>
</comment>
<reference evidence="12" key="1">
    <citation type="submission" date="2022-11" db="EMBL/GenBank/DDBJ databases">
        <title>Genome Sequence of Cubamyces cubensis.</title>
        <authorList>
            <person name="Buettner E."/>
        </authorList>
    </citation>
    <scope>NUCLEOTIDE SEQUENCE</scope>
    <source>
        <strain evidence="12">MPL-01</strain>
    </source>
</reference>
<dbReference type="InterPro" id="IPR013785">
    <property type="entry name" value="Aldolase_TIM"/>
</dbReference>
<sequence length="544" mass="59565">MGFASLNSSSNPKFSKALSLAGQTSVLVSDVLELSALNTASFPVSSRQFVETIQSQPLANRDLPVIAFETLQDTSSSSATVRATQGLLGHQFNIATVLMPDRRKTHIRTDYYAVPPTGCPSRLAVLIGDDYRGLTKNSKLLSRVAVPAGPEKHRDAPTIDMLASLLSVADTRLKRVALRPIREELSLDVRPRVLQRHTAIPLGNAVPFWAQLAAAAIRYIAISQDAPDKELAEWIEAWDQEMLQSKQRRQREVLAARRSESDPTEMMRLQSRENQGVVVVIVQSVFRPCIDLHNGEVKQIVGGTLHEDDSDESRLKTNFVASHPSPYYAELYKKHNLEGGHVIKLGPGNDQAAKEALAAWPGHLQVGGGITAENAREWLDAGASKVIVTSYLFPEGKFSLERLKAVCSAVGKDRLVVDVSCRKRGDKWLVAMNKWQTITDMEVCKESLDLLAEHCSEFLIHAADVEGLCQGIDEELVKKLGEWASIPTTYAGGAKSVADLELVDRLSNGKVDLTYGSSLDIFGGSLVKFDDLVNYNNQAVAQSG</sequence>
<evidence type="ECO:0000256" key="7">
    <source>
        <dbReference type="ARBA" id="ARBA00023102"/>
    </source>
</evidence>
<dbReference type="Pfam" id="PF00977">
    <property type="entry name" value="His_biosynth"/>
    <property type="match status" value="1"/>
</dbReference>
<dbReference type="GO" id="GO:0000105">
    <property type="term" value="P:L-histidine biosynthetic process"/>
    <property type="evidence" value="ECO:0007669"/>
    <property type="project" value="UniProtKB-KW"/>
</dbReference>
<dbReference type="NCBIfam" id="TIGR02129">
    <property type="entry name" value="hisA_euk"/>
    <property type="match status" value="1"/>
</dbReference>
<evidence type="ECO:0000256" key="4">
    <source>
        <dbReference type="ARBA" id="ARBA00012550"/>
    </source>
</evidence>
<dbReference type="EMBL" id="JAPEVG010000130">
    <property type="protein sequence ID" value="KAJ8481738.1"/>
    <property type="molecule type" value="Genomic_DNA"/>
</dbReference>
<comment type="pathway">
    <text evidence="2">Amino-acid biosynthesis; L-histidine biosynthesis; L-histidine from 5-phospho-alpha-D-ribose 1-diphosphate: step 4/9.</text>
</comment>
<evidence type="ECO:0000256" key="11">
    <source>
        <dbReference type="RuleBase" id="RU003657"/>
    </source>
</evidence>
<dbReference type="FunFam" id="3.20.20.70:FF:000110">
    <property type="entry name" value="1-(5-phosphoribosyl)-5-[(5-phosphoribosylamino)methylideneamino] imidazole-4-carboxamide isomerase, chloroplastic"/>
    <property type="match status" value="1"/>
</dbReference>
<dbReference type="CDD" id="cd04723">
    <property type="entry name" value="HisA_HisF"/>
    <property type="match status" value="1"/>
</dbReference>
<keyword evidence="13" id="KW-1185">Reference proteome</keyword>
<dbReference type="AlphaFoldDB" id="A0AAD7TTA0"/>
<dbReference type="SUPFAM" id="SSF51366">
    <property type="entry name" value="Ribulose-phoshate binding barrel"/>
    <property type="match status" value="1"/>
</dbReference>
<dbReference type="PANTHER" id="PTHR43090:SF2">
    <property type="entry name" value="1-(5-PHOSPHORIBOSYL)-5-[(5-PHOSPHORIBOSYLAMINO)METHYLIDENEAMINO] IMIDAZOLE-4-CARBOXAMIDE ISOMERASE"/>
    <property type="match status" value="1"/>
</dbReference>
<proteinExistence type="inferred from homology"/>
<dbReference type="Gene3D" id="3.20.20.70">
    <property type="entry name" value="Aldolase class I"/>
    <property type="match status" value="1"/>
</dbReference>
<keyword evidence="8" id="KW-0413">Isomerase</keyword>
<dbReference type="PANTHER" id="PTHR43090">
    <property type="entry name" value="1-(5-PHOSPHORIBOSYL)-5-[(5-PHOSPHORIBOSYLAMINO)METHYLIDENEAMINO] IMIDAZOLE-4-CARBOXAMIDE ISOMERASE"/>
    <property type="match status" value="1"/>
</dbReference>
<dbReference type="InterPro" id="IPR011060">
    <property type="entry name" value="RibuloseP-bd_barrel"/>
</dbReference>
<comment type="caution">
    <text evidence="12">The sequence shown here is derived from an EMBL/GenBank/DDBJ whole genome shotgun (WGS) entry which is preliminary data.</text>
</comment>
<gene>
    <name evidence="12" type="ORF">ONZ51_g5824</name>
</gene>
<accession>A0AAD7TTA0</accession>